<dbReference type="NCBIfam" id="TIGR01730">
    <property type="entry name" value="RND_mfp"/>
    <property type="match status" value="1"/>
</dbReference>
<evidence type="ECO:0000313" key="4">
    <source>
        <dbReference type="Proteomes" id="UP001361239"/>
    </source>
</evidence>
<organism evidence="3 4">
    <name type="scientific">Novosphingobium anseongense</name>
    <dbReference type="NCBI Taxonomy" id="3133436"/>
    <lineage>
        <taxon>Bacteria</taxon>
        <taxon>Pseudomonadati</taxon>
        <taxon>Pseudomonadota</taxon>
        <taxon>Alphaproteobacteria</taxon>
        <taxon>Sphingomonadales</taxon>
        <taxon>Sphingomonadaceae</taxon>
        <taxon>Novosphingobium</taxon>
    </lineage>
</organism>
<evidence type="ECO:0000259" key="2">
    <source>
        <dbReference type="Pfam" id="PF25967"/>
    </source>
</evidence>
<dbReference type="Gene3D" id="1.10.287.470">
    <property type="entry name" value="Helix hairpin bin"/>
    <property type="match status" value="1"/>
</dbReference>
<proteinExistence type="inferred from homology"/>
<comment type="caution">
    <text evidence="3">The sequence shown here is derived from an EMBL/GenBank/DDBJ whole genome shotgun (WGS) entry which is preliminary data.</text>
</comment>
<dbReference type="PANTHER" id="PTHR30469:SF15">
    <property type="entry name" value="HLYD FAMILY OF SECRETION PROTEINS"/>
    <property type="match status" value="1"/>
</dbReference>
<dbReference type="Pfam" id="PF25967">
    <property type="entry name" value="RND-MFP_C"/>
    <property type="match status" value="1"/>
</dbReference>
<dbReference type="Gene3D" id="2.40.420.20">
    <property type="match status" value="1"/>
</dbReference>
<keyword evidence="4" id="KW-1185">Reference proteome</keyword>
<dbReference type="PANTHER" id="PTHR30469">
    <property type="entry name" value="MULTIDRUG RESISTANCE PROTEIN MDTA"/>
    <property type="match status" value="1"/>
</dbReference>
<dbReference type="RefSeq" id="WP_339587398.1">
    <property type="nucleotide sequence ID" value="NZ_JBBHJZ010000002.1"/>
</dbReference>
<dbReference type="Proteomes" id="UP001361239">
    <property type="component" value="Unassembled WGS sequence"/>
</dbReference>
<name>A0ABU8RWK6_9SPHN</name>
<protein>
    <submittedName>
        <fullName evidence="3">Efflux RND transporter periplasmic adaptor subunit</fullName>
    </submittedName>
</protein>
<dbReference type="InterPro" id="IPR006143">
    <property type="entry name" value="RND_pump_MFP"/>
</dbReference>
<dbReference type="PROSITE" id="PS51257">
    <property type="entry name" value="PROKAR_LIPOPROTEIN"/>
    <property type="match status" value="1"/>
</dbReference>
<accession>A0ABU8RWK6</accession>
<feature type="domain" description="Multidrug resistance protein MdtA-like C-terminal permuted SH3" evidence="2">
    <location>
        <begin position="283"/>
        <end position="340"/>
    </location>
</feature>
<dbReference type="EMBL" id="JBBHJZ010000002">
    <property type="protein sequence ID" value="MEJ5977460.1"/>
    <property type="molecule type" value="Genomic_DNA"/>
</dbReference>
<evidence type="ECO:0000256" key="1">
    <source>
        <dbReference type="ARBA" id="ARBA00009477"/>
    </source>
</evidence>
<dbReference type="Gene3D" id="2.40.50.100">
    <property type="match status" value="1"/>
</dbReference>
<gene>
    <name evidence="3" type="ORF">WG901_12495</name>
</gene>
<dbReference type="Gene3D" id="2.40.30.170">
    <property type="match status" value="1"/>
</dbReference>
<evidence type="ECO:0000313" key="3">
    <source>
        <dbReference type="EMBL" id="MEJ5977460.1"/>
    </source>
</evidence>
<sequence length="354" mass="37634">MHRLPLTVSVLAVALALGGCGRKTSDANKELPPQTVTVVAAAQHDISGALTASGRLIPREEMAVAADLNGYRVARVTVEEGAYVRRGTVLAVLDDSLLRSQIDQVRATLSQQQVAAEQAAAQAIRVDGLDNQGVLSKEAIDNRRFAVRSSRAAAAATRAQLNDLLTRQNHLAIRAPADGVVLERTVRPGDTSSTGTAMFRMARDSEIELYAELPESDIARISVGDPAEVVLASGRRLTGQVRLIGMRVDSQTGLSIARITLPRDPELRQGGFAQARFTRTFSVLAVPEAAVHFDADGASVQVIDAKDKVSRLRVRTGRRAQGLVEIVSGLAAGQRVAVKGSAFVLNGDKVKVAK</sequence>
<dbReference type="SUPFAM" id="SSF111369">
    <property type="entry name" value="HlyD-like secretion proteins"/>
    <property type="match status" value="1"/>
</dbReference>
<comment type="similarity">
    <text evidence="1">Belongs to the membrane fusion protein (MFP) (TC 8.A.1) family.</text>
</comment>
<dbReference type="InterPro" id="IPR058627">
    <property type="entry name" value="MdtA-like_C"/>
</dbReference>
<reference evidence="3 4" key="1">
    <citation type="submission" date="2024-03" db="EMBL/GenBank/DDBJ databases">
        <authorList>
            <person name="Jo J.-H."/>
        </authorList>
    </citation>
    <scope>NUCLEOTIDE SEQUENCE [LARGE SCALE GENOMIC DNA]</scope>
    <source>
        <strain evidence="3 4">PS1R-30</strain>
    </source>
</reference>